<reference evidence="2 3" key="1">
    <citation type="journal article" date="2011" name="Stand. Genomic Sci.">
        <title>Complete genome sequence of the halophilic and highly halotolerant Chromohalobacter salexigens type strain (1H11(T)).</title>
        <authorList>
            <person name="Copeland A."/>
            <person name="O'Connor K."/>
            <person name="Lucas S."/>
            <person name="Lapidus A."/>
            <person name="Berry K.W."/>
            <person name="Detter J.C."/>
            <person name="Del Rio T.G."/>
            <person name="Hammon N."/>
            <person name="Dalin E."/>
            <person name="Tice H."/>
            <person name="Pitluck S."/>
            <person name="Bruce D."/>
            <person name="Goodwin L."/>
            <person name="Han C."/>
            <person name="Tapia R."/>
            <person name="Saunders E."/>
            <person name="Schmutz J."/>
            <person name="Brettin T."/>
            <person name="Larimer F."/>
            <person name="Land M."/>
            <person name="Hauser L."/>
            <person name="Vargas C."/>
            <person name="Nieto J.J."/>
            <person name="Kyrpides N.C."/>
            <person name="Ivanova N."/>
            <person name="Goker M."/>
            <person name="Klenk H.P."/>
            <person name="Csonka L.N."/>
            <person name="Woyke T."/>
        </authorList>
    </citation>
    <scope>NUCLEOTIDE SEQUENCE [LARGE SCALE GENOMIC DNA]</scope>
    <source>
        <strain evidence="3">ATCC BAA-138 / DSM 3043 / CIP 106854 / NCIMB 13768 / 1H11</strain>
    </source>
</reference>
<feature type="transmembrane region" description="Helical" evidence="1">
    <location>
        <begin position="12"/>
        <end position="30"/>
    </location>
</feature>
<dbReference type="HOGENOM" id="CLU_1114272_0_0_6"/>
<accession>Q1QXS1</accession>
<sequence length="249" mass="28265">MKRGHKRWVYSLLVGGTMTVSAVAIGLYLYQFGGGELDSDSSVWADLGTYLSGTVGVAAVTFTLFALILTLKQQDAIIEAQDEESRRGRAYENAIQIFPKILSSAHKDLQRHLSFDPGCVRDIAALDHDGPITPESILRHPNRFRVLGEVSPNCLRSIVNQSIGHPYRVTQFMVQQIHHAPELFDYFDCLLDEYRYWDCVEAVYAYHVGSEQDDEFCYLVRSKLRMRLSYNDPVSVEGIWQRIGAKLNE</sequence>
<keyword evidence="1" id="KW-0472">Membrane</keyword>
<name>Q1QXS1_CHRI1</name>
<dbReference type="KEGG" id="csa:Csal_1382"/>
<evidence type="ECO:0000313" key="3">
    <source>
        <dbReference type="Proteomes" id="UP000000239"/>
    </source>
</evidence>
<gene>
    <name evidence="2" type="ordered locus">Csal_1382</name>
</gene>
<organism evidence="2 3">
    <name type="scientific">Chromohalobacter israelensis (strain ATCC BAA-138 / DSM 3043 / CIP 106854 / NCIMB 13768 / 1H11)</name>
    <name type="common">Chromohalobacter salexigens</name>
    <dbReference type="NCBI Taxonomy" id="290398"/>
    <lineage>
        <taxon>Bacteria</taxon>
        <taxon>Pseudomonadati</taxon>
        <taxon>Pseudomonadota</taxon>
        <taxon>Gammaproteobacteria</taxon>
        <taxon>Oceanospirillales</taxon>
        <taxon>Halomonadaceae</taxon>
        <taxon>Chromohalobacter</taxon>
    </lineage>
</organism>
<dbReference type="AlphaFoldDB" id="Q1QXS1"/>
<keyword evidence="3" id="KW-1185">Reference proteome</keyword>
<keyword evidence="1" id="KW-0812">Transmembrane</keyword>
<evidence type="ECO:0000256" key="1">
    <source>
        <dbReference type="SAM" id="Phobius"/>
    </source>
</evidence>
<proteinExistence type="predicted"/>
<feature type="transmembrane region" description="Helical" evidence="1">
    <location>
        <begin position="50"/>
        <end position="71"/>
    </location>
</feature>
<keyword evidence="1" id="KW-1133">Transmembrane helix</keyword>
<protein>
    <submittedName>
        <fullName evidence="2">Uncharacterized protein</fullName>
    </submittedName>
</protein>
<dbReference type="Proteomes" id="UP000000239">
    <property type="component" value="Chromosome"/>
</dbReference>
<dbReference type="EMBL" id="CP000285">
    <property type="protein sequence ID" value="ABE58737.1"/>
    <property type="molecule type" value="Genomic_DNA"/>
</dbReference>
<evidence type="ECO:0000313" key="2">
    <source>
        <dbReference type="EMBL" id="ABE58737.1"/>
    </source>
</evidence>